<reference evidence="1 2" key="1">
    <citation type="submission" date="2019-03" db="EMBL/GenBank/DDBJ databases">
        <title>Single cell metagenomics reveals metabolic interactions within the superorganism composed of flagellate Streblomastix strix and complex community of Bacteroidetes bacteria on its surface.</title>
        <authorList>
            <person name="Treitli S.C."/>
            <person name="Kolisko M."/>
            <person name="Husnik F."/>
            <person name="Keeling P."/>
            <person name="Hampl V."/>
        </authorList>
    </citation>
    <scope>NUCLEOTIDE SEQUENCE [LARGE SCALE GENOMIC DNA]</scope>
    <source>
        <strain evidence="1">ST1C</strain>
    </source>
</reference>
<dbReference type="AlphaFoldDB" id="A0A5J4VHP0"/>
<gene>
    <name evidence="1" type="ORF">EZS28_022463</name>
</gene>
<accession>A0A5J4VHP0</accession>
<sequence>MKASTSTRSIISPFRRYSFTTLRNEDPSLQFSARRFSTQSQSPIRMQSPIHTQHPIRGQSPIHGLPPVSVQSNTVQEFISVLDSLTGVKSDTNFNPGNENV</sequence>
<comment type="caution">
    <text evidence="1">The sequence shown here is derived from an EMBL/GenBank/DDBJ whole genome shotgun (WGS) entry which is preliminary data.</text>
</comment>
<organism evidence="1 2">
    <name type="scientific">Streblomastix strix</name>
    <dbReference type="NCBI Taxonomy" id="222440"/>
    <lineage>
        <taxon>Eukaryota</taxon>
        <taxon>Metamonada</taxon>
        <taxon>Preaxostyla</taxon>
        <taxon>Oxymonadida</taxon>
        <taxon>Streblomastigidae</taxon>
        <taxon>Streblomastix</taxon>
    </lineage>
</organism>
<name>A0A5J4VHP0_9EUKA</name>
<proteinExistence type="predicted"/>
<evidence type="ECO:0000313" key="1">
    <source>
        <dbReference type="EMBL" id="KAA6382010.1"/>
    </source>
</evidence>
<dbReference type="EMBL" id="SNRW01007009">
    <property type="protein sequence ID" value="KAA6382010.1"/>
    <property type="molecule type" value="Genomic_DNA"/>
</dbReference>
<protein>
    <submittedName>
        <fullName evidence="1">Uncharacterized protein</fullName>
    </submittedName>
</protein>
<evidence type="ECO:0000313" key="2">
    <source>
        <dbReference type="Proteomes" id="UP000324800"/>
    </source>
</evidence>
<dbReference type="Proteomes" id="UP000324800">
    <property type="component" value="Unassembled WGS sequence"/>
</dbReference>